<feature type="transmembrane region" description="Helical" evidence="1">
    <location>
        <begin position="82"/>
        <end position="99"/>
    </location>
</feature>
<dbReference type="GeneID" id="9043540"/>
<gene>
    <name evidence="2" type="ORF">Pmar_PMAR018349</name>
</gene>
<dbReference type="EMBL" id="GG685006">
    <property type="protein sequence ID" value="EER00465.1"/>
    <property type="molecule type" value="Genomic_DNA"/>
</dbReference>
<keyword evidence="1" id="KW-1133">Transmembrane helix</keyword>
<feature type="transmembrane region" description="Helical" evidence="1">
    <location>
        <begin position="48"/>
        <end position="70"/>
    </location>
</feature>
<name>C5LRZ3_PERM5</name>
<keyword evidence="1" id="KW-0472">Membrane</keyword>
<proteinExistence type="predicted"/>
<evidence type="ECO:0000313" key="3">
    <source>
        <dbReference type="Proteomes" id="UP000007800"/>
    </source>
</evidence>
<dbReference type="AlphaFoldDB" id="C5LRZ3"/>
<dbReference type="InParanoid" id="C5LRZ3"/>
<dbReference type="Proteomes" id="UP000007800">
    <property type="component" value="Unassembled WGS sequence"/>
</dbReference>
<sequence>MSATEHQGQSATENQPLMAARPYGEGMPAPMALGAGGPSATTMYRLELAFFFAAFSTVLAGVASTLTTAFTEFAPFDLIDDIYLLVFGLIMLVVDAPVKPKALQKYQAFVSRYVKFLTRLTGKGFWYIFLGIHVFIALWTNDVWPIVGLVIGPGISLAGCAGAYVGMAKTRTLETVARKLATQSPEQLSLLYKNNALTDQGEGLTAEEFNNIARNSVGIAFAPEDLKLILNALCEGRRGITLRDLAIWLQGPRTLL</sequence>
<reference evidence="2 3" key="1">
    <citation type="submission" date="2008-07" db="EMBL/GenBank/DDBJ databases">
        <authorList>
            <person name="El-Sayed N."/>
            <person name="Caler E."/>
            <person name="Inman J."/>
            <person name="Amedeo P."/>
            <person name="Hass B."/>
            <person name="Wortman J."/>
        </authorList>
    </citation>
    <scope>NUCLEOTIDE SEQUENCE [LARGE SCALE GENOMIC DNA]</scope>
    <source>
        <strain evidence="3">ATCC 50983 / TXsc</strain>
    </source>
</reference>
<keyword evidence="1" id="KW-0812">Transmembrane</keyword>
<organism evidence="3">
    <name type="scientific">Perkinsus marinus (strain ATCC 50983 / TXsc)</name>
    <dbReference type="NCBI Taxonomy" id="423536"/>
    <lineage>
        <taxon>Eukaryota</taxon>
        <taxon>Sar</taxon>
        <taxon>Alveolata</taxon>
        <taxon>Perkinsozoa</taxon>
        <taxon>Perkinsea</taxon>
        <taxon>Perkinsida</taxon>
        <taxon>Perkinsidae</taxon>
        <taxon>Perkinsus</taxon>
    </lineage>
</organism>
<feature type="transmembrane region" description="Helical" evidence="1">
    <location>
        <begin position="146"/>
        <end position="165"/>
    </location>
</feature>
<dbReference type="OMA" id="AKHRIMI"/>
<feature type="transmembrane region" description="Helical" evidence="1">
    <location>
        <begin position="120"/>
        <end position="140"/>
    </location>
</feature>
<accession>C5LRZ3</accession>
<dbReference type="OrthoDB" id="423534at2759"/>
<evidence type="ECO:0000256" key="1">
    <source>
        <dbReference type="SAM" id="Phobius"/>
    </source>
</evidence>
<evidence type="ECO:0000313" key="2">
    <source>
        <dbReference type="EMBL" id="EER00465.1"/>
    </source>
</evidence>
<keyword evidence="3" id="KW-1185">Reference proteome</keyword>
<protein>
    <submittedName>
        <fullName evidence="2">Uncharacterized protein</fullName>
    </submittedName>
</protein>
<dbReference type="RefSeq" id="XP_002767747.1">
    <property type="nucleotide sequence ID" value="XM_002767701.1"/>
</dbReference>